<feature type="region of interest" description="Disordered" evidence="1">
    <location>
        <begin position="1"/>
        <end position="21"/>
    </location>
</feature>
<organism evidence="2 3">
    <name type="scientific">Natronosporangium hydrolyticum</name>
    <dbReference type="NCBI Taxonomy" id="2811111"/>
    <lineage>
        <taxon>Bacteria</taxon>
        <taxon>Bacillati</taxon>
        <taxon>Actinomycetota</taxon>
        <taxon>Actinomycetes</taxon>
        <taxon>Micromonosporales</taxon>
        <taxon>Micromonosporaceae</taxon>
        <taxon>Natronosporangium</taxon>
    </lineage>
</organism>
<dbReference type="Proteomes" id="UP000662857">
    <property type="component" value="Chromosome"/>
</dbReference>
<name>A0A895YET1_9ACTN</name>
<gene>
    <name evidence="2" type="ORF">JQS43_08515</name>
</gene>
<sequence length="121" mass="12826">MQNDHLTSHTEQVHAAGQQVANQHTDAAGLASRYLSHLALASGGLHHQRVTAAVARYRDRWRPVVNELSDNIEALGTNTGSAAVTVAVADDEGTALLSDQTTVAQNQTSVLSRNPNAATYV</sequence>
<evidence type="ECO:0000313" key="3">
    <source>
        <dbReference type="Proteomes" id="UP000662857"/>
    </source>
</evidence>
<dbReference type="RefSeq" id="WP_239678524.1">
    <property type="nucleotide sequence ID" value="NZ_CP070499.1"/>
</dbReference>
<evidence type="ECO:0000256" key="1">
    <source>
        <dbReference type="SAM" id="MobiDB-lite"/>
    </source>
</evidence>
<protein>
    <submittedName>
        <fullName evidence="2">Uncharacterized protein</fullName>
    </submittedName>
</protein>
<accession>A0A895YET1</accession>
<dbReference type="EMBL" id="CP070499">
    <property type="protein sequence ID" value="QSB16317.1"/>
    <property type="molecule type" value="Genomic_DNA"/>
</dbReference>
<proteinExistence type="predicted"/>
<evidence type="ECO:0000313" key="2">
    <source>
        <dbReference type="EMBL" id="QSB16317.1"/>
    </source>
</evidence>
<reference evidence="2" key="1">
    <citation type="submission" date="2021-02" db="EMBL/GenBank/DDBJ databases">
        <title>Natrosporangium hydrolyticum gen. nov., sp. nov, a haloalkaliphilic actinobacterium from a soda solonchak soil.</title>
        <authorList>
            <person name="Sorokin D.Y."/>
            <person name="Khijniak T.V."/>
            <person name="Zakharycheva A.P."/>
            <person name="Boueva O.V."/>
            <person name="Ariskina E.V."/>
            <person name="Hahnke R.L."/>
            <person name="Bunk B."/>
            <person name="Sproer C."/>
            <person name="Schumann P."/>
            <person name="Evtushenko L.I."/>
            <person name="Kublanov I.V."/>
        </authorList>
    </citation>
    <scope>NUCLEOTIDE SEQUENCE</scope>
    <source>
        <strain evidence="2">DSM 106523</strain>
    </source>
</reference>
<feature type="compositionally biased region" description="Basic and acidic residues" evidence="1">
    <location>
        <begin position="1"/>
        <end position="12"/>
    </location>
</feature>
<dbReference type="AlphaFoldDB" id="A0A895YET1"/>
<dbReference type="KEGG" id="nhy:JQS43_08515"/>
<keyword evidence="3" id="KW-1185">Reference proteome</keyword>